<keyword evidence="5" id="KW-1185">Reference proteome</keyword>
<evidence type="ECO:0000256" key="3">
    <source>
        <dbReference type="ARBA" id="ARBA00022989"/>
    </source>
</evidence>
<keyword evidence="3" id="KW-0472">Membrane</keyword>
<dbReference type="PANTHER" id="PTHR21461">
    <property type="entry name" value="GLYCOSYLTRANSFERASE FAMILY 92 PROTEIN"/>
    <property type="match status" value="1"/>
</dbReference>
<dbReference type="InterPro" id="IPR029044">
    <property type="entry name" value="Nucleotide-diphossugar_trans"/>
</dbReference>
<evidence type="ECO:0008006" key="6">
    <source>
        <dbReference type="Google" id="ProtNLM"/>
    </source>
</evidence>
<dbReference type="Pfam" id="PF13704">
    <property type="entry name" value="Glyco_tranf_2_4"/>
    <property type="match status" value="1"/>
</dbReference>
<dbReference type="Pfam" id="PF13578">
    <property type="entry name" value="Methyltransf_24"/>
    <property type="match status" value="1"/>
</dbReference>
<comment type="subcellular location">
    <subcellularLocation>
        <location evidence="1">Membrane</location>
        <topology evidence="1">Single-pass membrane protein</topology>
    </subcellularLocation>
</comment>
<dbReference type="STRING" id="420998.JDO7802_01264"/>
<proteinExistence type="predicted"/>
<evidence type="ECO:0000256" key="2">
    <source>
        <dbReference type="ARBA" id="ARBA00022692"/>
    </source>
</evidence>
<dbReference type="SUPFAM" id="SSF53335">
    <property type="entry name" value="S-adenosyl-L-methionine-dependent methyltransferases"/>
    <property type="match status" value="1"/>
</dbReference>
<name>A0A0M6YFW7_9RHOB</name>
<reference evidence="4 5" key="1">
    <citation type="submission" date="2015-07" db="EMBL/GenBank/DDBJ databases">
        <authorList>
            <person name="Noorani M."/>
        </authorList>
    </citation>
    <scope>NUCLEOTIDE SEQUENCE [LARGE SCALE GENOMIC DNA]</scope>
    <source>
        <strain evidence="4 5">CECT 7802</strain>
    </source>
</reference>
<organism evidence="4 5">
    <name type="scientific">Jannaschia donghaensis</name>
    <dbReference type="NCBI Taxonomy" id="420998"/>
    <lineage>
        <taxon>Bacteria</taxon>
        <taxon>Pseudomonadati</taxon>
        <taxon>Pseudomonadota</taxon>
        <taxon>Alphaproteobacteria</taxon>
        <taxon>Rhodobacterales</taxon>
        <taxon>Roseobacteraceae</taxon>
        <taxon>Jannaschia</taxon>
    </lineage>
</organism>
<accession>A0A0M6YFW7</accession>
<evidence type="ECO:0000313" key="5">
    <source>
        <dbReference type="Proteomes" id="UP000049222"/>
    </source>
</evidence>
<dbReference type="GO" id="GO:0016020">
    <property type="term" value="C:membrane"/>
    <property type="evidence" value="ECO:0007669"/>
    <property type="project" value="UniProtKB-SubCell"/>
</dbReference>
<sequence>MADEMRKNALKMIETLPRSGRGAEVGTHEGRATRALVDVAAPVSLILIDPWAEDAEQDARPFAYTADQAERDAQFAAVTASFPDATIVRQPSTDALTALRDASLDWLWLDGNKQYDVVLADLEQAVRVVRPGGTIAGGGFHWGTEMGRPVREAVMDIAARLDGSVWQNEGQFWSLTLPDTVMLQGRPTDERFLIISTMKNEAPYILEWVAHHRAIGFTDFLVFTNDCDDTTDPILDRLEEITPAGGVLTHQVNTVLQRGPHKSALKWARDHVLRHKATWILIADVDEFIDIKLEDPTIQGLMRHLGPETDVVSFPWKIFGNGGVEAFKDKPLTAQFTSCEPVPKRGGRKMRDVKTMFRKAHAMYHFGLHRPRVKEDWQDRIVWKSPSGDDISAKMNKGKKWTMPWDGCQDTAYQHHYPLRSMESYILKKNRGRANHINEDLGLDYWDKWNMTGGRDKTLKSGVPGFAETLATLRADRKIRQLHKRGVQWHRDQFQDLMKEPRYQALWDALKARAAKPPTDDDRDDAA</sequence>
<dbReference type="RefSeq" id="WP_055083709.1">
    <property type="nucleotide sequence ID" value="NZ_CXSU01000011.1"/>
</dbReference>
<evidence type="ECO:0000313" key="4">
    <source>
        <dbReference type="EMBL" id="CTQ49251.1"/>
    </source>
</evidence>
<keyword evidence="2" id="KW-0812">Transmembrane</keyword>
<evidence type="ECO:0000256" key="1">
    <source>
        <dbReference type="ARBA" id="ARBA00004167"/>
    </source>
</evidence>
<dbReference type="OrthoDB" id="4964299at2"/>
<protein>
    <recommendedName>
        <fullName evidence="6">Glycosyl transferase family 2</fullName>
    </recommendedName>
</protein>
<dbReference type="InterPro" id="IPR029063">
    <property type="entry name" value="SAM-dependent_MTases_sf"/>
</dbReference>
<gene>
    <name evidence="4" type="ORF">JDO7802_01264</name>
</gene>
<dbReference type="SUPFAM" id="SSF53448">
    <property type="entry name" value="Nucleotide-diphospho-sugar transferases"/>
    <property type="match status" value="1"/>
</dbReference>
<dbReference type="PANTHER" id="PTHR21461:SF69">
    <property type="entry name" value="GLYCOSYLTRANSFERASE FAMILY 92 PROTEIN"/>
    <property type="match status" value="1"/>
</dbReference>
<dbReference type="GO" id="GO:0005737">
    <property type="term" value="C:cytoplasm"/>
    <property type="evidence" value="ECO:0007669"/>
    <property type="project" value="TreeGrafter"/>
</dbReference>
<dbReference type="GO" id="GO:0016757">
    <property type="term" value="F:glycosyltransferase activity"/>
    <property type="evidence" value="ECO:0007669"/>
    <property type="project" value="TreeGrafter"/>
</dbReference>
<dbReference type="AlphaFoldDB" id="A0A0M6YFW7"/>
<dbReference type="Gene3D" id="3.40.50.150">
    <property type="entry name" value="Vaccinia Virus protein VP39"/>
    <property type="match status" value="1"/>
</dbReference>
<keyword evidence="3" id="KW-1133">Transmembrane helix</keyword>
<dbReference type="EMBL" id="CXSU01000011">
    <property type="protein sequence ID" value="CTQ49251.1"/>
    <property type="molecule type" value="Genomic_DNA"/>
</dbReference>
<dbReference type="Proteomes" id="UP000049222">
    <property type="component" value="Unassembled WGS sequence"/>
</dbReference>